<sequence length="86" mass="9694">MAATVAIISRLYREIHKSSSDPQGKTFLFADARSRKRHLEIAQRMDLPFDHDLARESSATDTVRAPGQLVYCLKNKCSVKSSMLAR</sequence>
<dbReference type="Proteomes" id="UP000248291">
    <property type="component" value="Unassembled WGS sequence"/>
</dbReference>
<dbReference type="EMBL" id="BGKA01000035">
    <property type="protein sequence ID" value="GBH15168.1"/>
    <property type="molecule type" value="Genomic_DNA"/>
</dbReference>
<name>A0AAN4TIZ6_PSESF</name>
<proteinExistence type="predicted"/>
<gene>
    <name evidence="1" type="ORF">KPSA3_01089</name>
</gene>
<reference evidence="1 2" key="1">
    <citation type="submission" date="2018-04" db="EMBL/GenBank/DDBJ databases">
        <title>Draft genome sequence of Pseudomonas syringae pv. actinidiae biovar 3 strains isolated from kiwifruit in Kagawa prefecture.</title>
        <authorList>
            <person name="Tabuchi M."/>
            <person name="Saito M."/>
            <person name="Fujiwara S."/>
            <person name="Sasa N."/>
            <person name="Akimitsu K."/>
            <person name="Gomi K."/>
            <person name="Konishi-Sugita S."/>
            <person name="Hamano K."/>
            <person name="Kataoka I."/>
        </authorList>
    </citation>
    <scope>NUCLEOTIDE SEQUENCE [LARGE SCALE GENOMIC DNA]</scope>
    <source>
        <strain evidence="1 2">MAFF212211</strain>
    </source>
</reference>
<accession>A0AAN4TIZ6</accession>
<dbReference type="AlphaFoldDB" id="A0AAN4TIZ6"/>
<organism evidence="1 2">
    <name type="scientific">Pseudomonas syringae pv. actinidiae</name>
    <dbReference type="NCBI Taxonomy" id="103796"/>
    <lineage>
        <taxon>Bacteria</taxon>
        <taxon>Pseudomonadati</taxon>
        <taxon>Pseudomonadota</taxon>
        <taxon>Gammaproteobacteria</taxon>
        <taxon>Pseudomonadales</taxon>
        <taxon>Pseudomonadaceae</taxon>
        <taxon>Pseudomonas</taxon>
        <taxon>Pseudomonas syringae</taxon>
    </lineage>
</organism>
<protein>
    <submittedName>
        <fullName evidence="1">Acyl-CoA synthetase</fullName>
    </submittedName>
</protein>
<comment type="caution">
    <text evidence="1">The sequence shown here is derived from an EMBL/GenBank/DDBJ whole genome shotgun (WGS) entry which is preliminary data.</text>
</comment>
<evidence type="ECO:0000313" key="1">
    <source>
        <dbReference type="EMBL" id="GBH15168.1"/>
    </source>
</evidence>
<evidence type="ECO:0000313" key="2">
    <source>
        <dbReference type="Proteomes" id="UP000248291"/>
    </source>
</evidence>